<sequence>MSEDCIFCQIVNGEIPARTVYEDDDVLAFLDANPLAPGHTLVIPKEHRETLDEVPPEPGEMMFAAIHYLTPIVEDVVDADATNIGFNNGEAAGQEVPHVHGHIIPRFEGDGGQPIHAVAGERPDLSDEKLDEIAEAVDDRAEGEHEV</sequence>
<comment type="caution">
    <text evidence="5">The sequence shown here is derived from an EMBL/GenBank/DDBJ whole genome shotgun (WGS) entry which is preliminary data.</text>
</comment>
<feature type="active site" description="Tele-AMP-histidine intermediate" evidence="1">
    <location>
        <position position="100"/>
    </location>
</feature>
<dbReference type="PRINTS" id="PR00332">
    <property type="entry name" value="HISTRIAD"/>
</dbReference>
<keyword evidence="5" id="KW-0808">Transferase</keyword>
<accession>A0ABD5Z7T1</accession>
<dbReference type="EMBL" id="JBHTAR010000011">
    <property type="protein sequence ID" value="MFC7201194.1"/>
    <property type="molecule type" value="Genomic_DNA"/>
</dbReference>
<gene>
    <name evidence="5" type="ORF">ACFQJ9_17565</name>
</gene>
<evidence type="ECO:0000256" key="3">
    <source>
        <dbReference type="PROSITE-ProRule" id="PRU00464"/>
    </source>
</evidence>
<feature type="short sequence motif" description="Histidine triad motif" evidence="2 3">
    <location>
        <begin position="98"/>
        <end position="102"/>
    </location>
</feature>
<dbReference type="InterPro" id="IPR036265">
    <property type="entry name" value="HIT-like_sf"/>
</dbReference>
<keyword evidence="6" id="KW-1185">Reference proteome</keyword>
<dbReference type="InterPro" id="IPR001310">
    <property type="entry name" value="Histidine_triad_HIT"/>
</dbReference>
<name>A0ABD5Z7T1_9EURY</name>
<protein>
    <submittedName>
        <fullName evidence="5">HIT family protein</fullName>
        <ecNumber evidence="5">2.1.1.-</ecNumber>
    </submittedName>
</protein>
<dbReference type="SUPFAM" id="SSF54197">
    <property type="entry name" value="HIT-like"/>
    <property type="match status" value="1"/>
</dbReference>
<dbReference type="Gene3D" id="3.30.428.10">
    <property type="entry name" value="HIT-like"/>
    <property type="match status" value="1"/>
</dbReference>
<evidence type="ECO:0000256" key="1">
    <source>
        <dbReference type="PIRSR" id="PIRSR601310-1"/>
    </source>
</evidence>
<evidence type="ECO:0000313" key="6">
    <source>
        <dbReference type="Proteomes" id="UP001596447"/>
    </source>
</evidence>
<dbReference type="EC" id="2.1.1.-" evidence="5"/>
<keyword evidence="5" id="KW-0489">Methyltransferase</keyword>
<proteinExistence type="predicted"/>
<evidence type="ECO:0000313" key="5">
    <source>
        <dbReference type="EMBL" id="MFC7201194.1"/>
    </source>
</evidence>
<feature type="domain" description="HIT" evidence="4">
    <location>
        <begin position="6"/>
        <end position="113"/>
    </location>
</feature>
<dbReference type="Proteomes" id="UP001596447">
    <property type="component" value="Unassembled WGS sequence"/>
</dbReference>
<dbReference type="InterPro" id="IPR039384">
    <property type="entry name" value="HINT"/>
</dbReference>
<reference evidence="5 6" key="1">
    <citation type="journal article" date="2019" name="Int. J. Syst. Evol. Microbiol.">
        <title>The Global Catalogue of Microorganisms (GCM) 10K type strain sequencing project: providing services to taxonomists for standard genome sequencing and annotation.</title>
        <authorList>
            <consortium name="The Broad Institute Genomics Platform"/>
            <consortium name="The Broad Institute Genome Sequencing Center for Infectious Disease"/>
            <person name="Wu L."/>
            <person name="Ma J."/>
        </authorList>
    </citation>
    <scope>NUCLEOTIDE SEQUENCE [LARGE SCALE GENOMIC DNA]</scope>
    <source>
        <strain evidence="5 6">XZGYJ-43</strain>
    </source>
</reference>
<dbReference type="GO" id="GO:0032259">
    <property type="term" value="P:methylation"/>
    <property type="evidence" value="ECO:0007669"/>
    <property type="project" value="UniProtKB-KW"/>
</dbReference>
<dbReference type="PANTHER" id="PTHR46648:SF1">
    <property type="entry name" value="ADENOSINE 5'-MONOPHOSPHORAMIDASE HNT1"/>
    <property type="match status" value="1"/>
</dbReference>
<evidence type="ECO:0000259" key="4">
    <source>
        <dbReference type="PROSITE" id="PS51084"/>
    </source>
</evidence>
<evidence type="ECO:0000256" key="2">
    <source>
        <dbReference type="PIRSR" id="PIRSR601310-3"/>
    </source>
</evidence>
<dbReference type="CDD" id="cd01277">
    <property type="entry name" value="HINT_subgroup"/>
    <property type="match status" value="1"/>
</dbReference>
<dbReference type="RefSeq" id="WP_279527948.1">
    <property type="nucleotide sequence ID" value="NZ_CP122312.1"/>
</dbReference>
<dbReference type="PROSITE" id="PS51084">
    <property type="entry name" value="HIT_2"/>
    <property type="match status" value="1"/>
</dbReference>
<dbReference type="GO" id="GO:0008168">
    <property type="term" value="F:methyltransferase activity"/>
    <property type="evidence" value="ECO:0007669"/>
    <property type="project" value="UniProtKB-KW"/>
</dbReference>
<dbReference type="InterPro" id="IPR011146">
    <property type="entry name" value="HIT-like"/>
</dbReference>
<dbReference type="PANTHER" id="PTHR46648">
    <property type="entry name" value="HIT FAMILY PROTEIN 1"/>
    <property type="match status" value="1"/>
</dbReference>
<dbReference type="AlphaFoldDB" id="A0ABD5Z7T1"/>
<dbReference type="Pfam" id="PF01230">
    <property type="entry name" value="HIT"/>
    <property type="match status" value="1"/>
</dbReference>
<organism evidence="5 6">
    <name type="scientific">Halospeciosus flavus</name>
    <dbReference type="NCBI Taxonomy" id="3032283"/>
    <lineage>
        <taxon>Archaea</taxon>
        <taxon>Methanobacteriati</taxon>
        <taxon>Methanobacteriota</taxon>
        <taxon>Stenosarchaea group</taxon>
        <taxon>Halobacteria</taxon>
        <taxon>Halobacteriales</taxon>
        <taxon>Halobacteriaceae</taxon>
        <taxon>Halospeciosus</taxon>
    </lineage>
</organism>